<dbReference type="EMBL" id="JAROCF010000001">
    <property type="protein sequence ID" value="MDN4615578.1"/>
    <property type="molecule type" value="Genomic_DNA"/>
</dbReference>
<name>A0ABT8KDM8_9MICO</name>
<dbReference type="Pfam" id="PF16859">
    <property type="entry name" value="TetR_C_11"/>
    <property type="match status" value="1"/>
</dbReference>
<dbReference type="Gene3D" id="1.10.10.60">
    <property type="entry name" value="Homeodomain-like"/>
    <property type="match status" value="1"/>
</dbReference>
<evidence type="ECO:0000313" key="6">
    <source>
        <dbReference type="EMBL" id="MDN4615578.1"/>
    </source>
</evidence>
<evidence type="ECO:0000256" key="3">
    <source>
        <dbReference type="ARBA" id="ARBA00023163"/>
    </source>
</evidence>
<reference evidence="6" key="1">
    <citation type="submission" date="2023-06" db="EMBL/GenBank/DDBJ databases">
        <title>MT1 and MT2 Draft Genomes of Novel Species.</title>
        <authorList>
            <person name="Venkateswaran K."/>
        </authorList>
    </citation>
    <scope>NUCLEOTIDE SEQUENCE</scope>
    <source>
        <strain evidence="6">F6_8S_P_1B</strain>
    </source>
</reference>
<dbReference type="Pfam" id="PF00440">
    <property type="entry name" value="TetR_N"/>
    <property type="match status" value="1"/>
</dbReference>
<sequence>MDSQPSPSRRRRGAELEAALLDAAWQELDESGYSALTMEAVAARAGTSRPVIARRWPSRSDLAMAAIRHHLGTDPVDIPDHGSLREDVLDLLRQSNERRSGIAAPLLLRFSGILGEAEGGIAGLRERFLGERPEWMRTLLERAQERGEVDLDRLPPLVVQLPLMLLRHELLLRMAAVDDAMIVSIVDDVFLPLATASVGGADAR</sequence>
<dbReference type="PANTHER" id="PTHR30055:SF148">
    <property type="entry name" value="TETR-FAMILY TRANSCRIPTIONAL REGULATOR"/>
    <property type="match status" value="1"/>
</dbReference>
<feature type="DNA-binding region" description="H-T-H motif" evidence="4">
    <location>
        <begin position="37"/>
        <end position="56"/>
    </location>
</feature>
<dbReference type="SUPFAM" id="SSF46689">
    <property type="entry name" value="Homeodomain-like"/>
    <property type="match status" value="1"/>
</dbReference>
<feature type="domain" description="HTH tetR-type" evidence="5">
    <location>
        <begin position="14"/>
        <end position="74"/>
    </location>
</feature>
<dbReference type="InterPro" id="IPR050109">
    <property type="entry name" value="HTH-type_TetR-like_transc_reg"/>
</dbReference>
<comment type="caution">
    <text evidence="6">The sequence shown here is derived from an EMBL/GenBank/DDBJ whole genome shotgun (WGS) entry which is preliminary data.</text>
</comment>
<dbReference type="Gene3D" id="1.10.357.10">
    <property type="entry name" value="Tetracycline Repressor, domain 2"/>
    <property type="match status" value="1"/>
</dbReference>
<protein>
    <submittedName>
        <fullName evidence="6">TetR/AcrR family transcriptional regulator</fullName>
    </submittedName>
</protein>
<dbReference type="PANTHER" id="PTHR30055">
    <property type="entry name" value="HTH-TYPE TRANSCRIPTIONAL REGULATOR RUTR"/>
    <property type="match status" value="1"/>
</dbReference>
<evidence type="ECO:0000256" key="4">
    <source>
        <dbReference type="PROSITE-ProRule" id="PRU00335"/>
    </source>
</evidence>
<keyword evidence="2 4" id="KW-0238">DNA-binding</keyword>
<proteinExistence type="predicted"/>
<dbReference type="PROSITE" id="PS50977">
    <property type="entry name" value="HTH_TETR_2"/>
    <property type="match status" value="1"/>
</dbReference>
<evidence type="ECO:0000256" key="2">
    <source>
        <dbReference type="ARBA" id="ARBA00023125"/>
    </source>
</evidence>
<organism evidence="6 7">
    <name type="scientific">Leifsonia williamsii</name>
    <dbReference type="NCBI Taxonomy" id="3035919"/>
    <lineage>
        <taxon>Bacteria</taxon>
        <taxon>Bacillati</taxon>
        <taxon>Actinomycetota</taxon>
        <taxon>Actinomycetes</taxon>
        <taxon>Micrococcales</taxon>
        <taxon>Microbacteriaceae</taxon>
        <taxon>Leifsonia</taxon>
    </lineage>
</organism>
<dbReference type="InterPro" id="IPR009057">
    <property type="entry name" value="Homeodomain-like_sf"/>
</dbReference>
<dbReference type="SUPFAM" id="SSF48498">
    <property type="entry name" value="Tetracyclin repressor-like, C-terminal domain"/>
    <property type="match status" value="1"/>
</dbReference>
<gene>
    <name evidence="6" type="ORF">P5G50_14095</name>
</gene>
<dbReference type="InterPro" id="IPR011075">
    <property type="entry name" value="TetR_C"/>
</dbReference>
<keyword evidence="7" id="KW-1185">Reference proteome</keyword>
<dbReference type="Proteomes" id="UP001174208">
    <property type="component" value="Unassembled WGS sequence"/>
</dbReference>
<evidence type="ECO:0000313" key="7">
    <source>
        <dbReference type="Proteomes" id="UP001174208"/>
    </source>
</evidence>
<dbReference type="InterPro" id="IPR036271">
    <property type="entry name" value="Tet_transcr_reg_TetR-rel_C_sf"/>
</dbReference>
<keyword evidence="1" id="KW-0805">Transcription regulation</keyword>
<accession>A0ABT8KDM8</accession>
<dbReference type="InterPro" id="IPR001647">
    <property type="entry name" value="HTH_TetR"/>
</dbReference>
<evidence type="ECO:0000256" key="1">
    <source>
        <dbReference type="ARBA" id="ARBA00023015"/>
    </source>
</evidence>
<evidence type="ECO:0000259" key="5">
    <source>
        <dbReference type="PROSITE" id="PS50977"/>
    </source>
</evidence>
<keyword evidence="3" id="KW-0804">Transcription</keyword>
<dbReference type="RefSeq" id="WP_301208225.1">
    <property type="nucleotide sequence ID" value="NZ_JAROCF010000001.1"/>
</dbReference>